<evidence type="ECO:0000256" key="2">
    <source>
        <dbReference type="ARBA" id="ARBA00022448"/>
    </source>
</evidence>
<comment type="subcellular location">
    <subcellularLocation>
        <location evidence="1">Cell inner membrane</location>
        <topology evidence="1">Multi-pass membrane protein</topology>
    </subcellularLocation>
</comment>
<evidence type="ECO:0000313" key="9">
    <source>
        <dbReference type="EMBL" id="MEN3540263.1"/>
    </source>
</evidence>
<evidence type="ECO:0000259" key="8">
    <source>
        <dbReference type="PROSITE" id="PS50850"/>
    </source>
</evidence>
<feature type="transmembrane region" description="Helical" evidence="7">
    <location>
        <begin position="387"/>
        <end position="412"/>
    </location>
</feature>
<dbReference type="RefSeq" id="WP_346230118.1">
    <property type="nucleotide sequence ID" value="NZ_JBDJAW010000046.1"/>
</dbReference>
<feature type="transmembrane region" description="Helical" evidence="7">
    <location>
        <begin position="173"/>
        <end position="194"/>
    </location>
</feature>
<feature type="transmembrane region" description="Helical" evidence="7">
    <location>
        <begin position="33"/>
        <end position="54"/>
    </location>
</feature>
<dbReference type="InterPro" id="IPR020846">
    <property type="entry name" value="MFS_dom"/>
</dbReference>
<evidence type="ECO:0000256" key="7">
    <source>
        <dbReference type="SAM" id="Phobius"/>
    </source>
</evidence>
<feature type="transmembrane region" description="Helical" evidence="7">
    <location>
        <begin position="259"/>
        <end position="286"/>
    </location>
</feature>
<protein>
    <submittedName>
        <fullName evidence="9">MFS transporter</fullName>
    </submittedName>
</protein>
<dbReference type="PANTHER" id="PTHR23501">
    <property type="entry name" value="MAJOR FACILITATOR SUPERFAMILY"/>
    <property type="match status" value="1"/>
</dbReference>
<feature type="transmembrane region" description="Helical" evidence="7">
    <location>
        <begin position="328"/>
        <end position="348"/>
    </location>
</feature>
<dbReference type="InterPro" id="IPR011701">
    <property type="entry name" value="MFS"/>
</dbReference>
<organism evidence="9 10">
    <name type="scientific">Microbispora maris</name>
    <dbReference type="NCBI Taxonomy" id="3144104"/>
    <lineage>
        <taxon>Bacteria</taxon>
        <taxon>Bacillati</taxon>
        <taxon>Actinomycetota</taxon>
        <taxon>Actinomycetes</taxon>
        <taxon>Streptosporangiales</taxon>
        <taxon>Streptosporangiaceae</taxon>
        <taxon>Microbispora</taxon>
    </lineage>
</organism>
<accession>A0ABV0AYA9</accession>
<keyword evidence="4 7" id="KW-1133">Transmembrane helix</keyword>
<keyword evidence="5 7" id="KW-0472">Membrane</keyword>
<evidence type="ECO:0000256" key="5">
    <source>
        <dbReference type="ARBA" id="ARBA00023136"/>
    </source>
</evidence>
<dbReference type="InterPro" id="IPR036259">
    <property type="entry name" value="MFS_trans_sf"/>
</dbReference>
<dbReference type="SUPFAM" id="SSF103473">
    <property type="entry name" value="MFS general substrate transporter"/>
    <property type="match status" value="1"/>
</dbReference>
<evidence type="ECO:0000256" key="4">
    <source>
        <dbReference type="ARBA" id="ARBA00022989"/>
    </source>
</evidence>
<sequence length="413" mass="40430">MSGGQDPAVARTRDPEGDRGADARGAARGVPGVWLALLAGPMSFGIAGSALVLADTARDLGTTVDAATFIVTAFGWAIAVGTPLMAGLQRRRGTPAALLTGAALVLLGAALTVVAPALPLLVAGSAIQGLGAAGLTTIAMSLAGSARVMGLVTASLATIGAAAPLTGDVVAGLLGWRATLALPALSLLSVPFVLRGRPVTPLSAMPFDLVGAVLVTALVTALVVLPHAWQAASGAAVAAGVLLALRLRARPDGFVPTAVLRAPVFLVSAGLAFLLAVVNFGMIYALPPLLAEHSGWSRGQVGLAITWPLLFGGLASYPVIAATARGSFGVAAVVFPVLSAAGGVLAVLGRGPGALLAAQALASVAAASGQGAYAARAAAAVPASERPAAMGLFNLAYLLGAAFGPAIATLLVG</sequence>
<evidence type="ECO:0000256" key="6">
    <source>
        <dbReference type="SAM" id="MobiDB-lite"/>
    </source>
</evidence>
<gene>
    <name evidence="9" type="ORF">AAH991_34490</name>
</gene>
<dbReference type="Pfam" id="PF07690">
    <property type="entry name" value="MFS_1"/>
    <property type="match status" value="2"/>
</dbReference>
<feature type="transmembrane region" description="Helical" evidence="7">
    <location>
        <begin position="206"/>
        <end position="225"/>
    </location>
</feature>
<keyword evidence="10" id="KW-1185">Reference proteome</keyword>
<evidence type="ECO:0000256" key="1">
    <source>
        <dbReference type="ARBA" id="ARBA00004429"/>
    </source>
</evidence>
<feature type="transmembrane region" description="Helical" evidence="7">
    <location>
        <begin position="148"/>
        <end position="167"/>
    </location>
</feature>
<comment type="caution">
    <text evidence="9">The sequence shown here is derived from an EMBL/GenBank/DDBJ whole genome shotgun (WGS) entry which is preliminary data.</text>
</comment>
<reference evidence="9 10" key="1">
    <citation type="submission" date="2024-05" db="EMBL/GenBank/DDBJ databases">
        <title>Microbispora sp.ZYX-F-249.</title>
        <authorList>
            <person name="Xie H."/>
        </authorList>
    </citation>
    <scope>NUCLEOTIDE SEQUENCE [LARGE SCALE GENOMIC DNA]</scope>
    <source>
        <strain evidence="9 10">ZYX-F-249</strain>
    </source>
</reference>
<feature type="region of interest" description="Disordered" evidence="6">
    <location>
        <begin position="1"/>
        <end position="24"/>
    </location>
</feature>
<name>A0ABV0AYA9_9ACTN</name>
<feature type="transmembrane region" description="Helical" evidence="7">
    <location>
        <begin position="301"/>
        <end position="321"/>
    </location>
</feature>
<keyword evidence="2" id="KW-0813">Transport</keyword>
<feature type="transmembrane region" description="Helical" evidence="7">
    <location>
        <begin position="96"/>
        <end position="115"/>
    </location>
</feature>
<dbReference type="PANTHER" id="PTHR23501:SF191">
    <property type="entry name" value="VACUOLAR BASIC AMINO ACID TRANSPORTER 4"/>
    <property type="match status" value="1"/>
</dbReference>
<keyword evidence="3 7" id="KW-0812">Transmembrane</keyword>
<feature type="compositionally biased region" description="Basic and acidic residues" evidence="6">
    <location>
        <begin position="11"/>
        <end position="22"/>
    </location>
</feature>
<dbReference type="Proteomes" id="UP001447516">
    <property type="component" value="Unassembled WGS sequence"/>
</dbReference>
<dbReference type="Gene3D" id="1.20.1250.20">
    <property type="entry name" value="MFS general substrate transporter like domains"/>
    <property type="match status" value="2"/>
</dbReference>
<feature type="domain" description="Major facilitator superfamily (MFS) profile" evidence="8">
    <location>
        <begin position="29"/>
        <end position="413"/>
    </location>
</feature>
<dbReference type="EMBL" id="JBDJAW010000046">
    <property type="protein sequence ID" value="MEN3540263.1"/>
    <property type="molecule type" value="Genomic_DNA"/>
</dbReference>
<feature type="transmembrane region" description="Helical" evidence="7">
    <location>
        <begin position="66"/>
        <end position="84"/>
    </location>
</feature>
<proteinExistence type="predicted"/>
<dbReference type="PROSITE" id="PS50850">
    <property type="entry name" value="MFS"/>
    <property type="match status" value="1"/>
</dbReference>
<evidence type="ECO:0000313" key="10">
    <source>
        <dbReference type="Proteomes" id="UP001447516"/>
    </source>
</evidence>
<evidence type="ECO:0000256" key="3">
    <source>
        <dbReference type="ARBA" id="ARBA00022692"/>
    </source>
</evidence>